<dbReference type="EMBL" id="OZ037953">
    <property type="protein sequence ID" value="CAL1698371.1"/>
    <property type="molecule type" value="Genomic_DNA"/>
</dbReference>
<dbReference type="InterPro" id="IPR011009">
    <property type="entry name" value="Kinase-like_dom_sf"/>
</dbReference>
<gene>
    <name evidence="2" type="ORF">GFSPODELE1_LOCUS2130</name>
</gene>
<dbReference type="SUPFAM" id="SSF56112">
    <property type="entry name" value="Protein kinase-like (PK-like)"/>
    <property type="match status" value="1"/>
</dbReference>
<accession>A0ABP1CRQ6</accession>
<protein>
    <recommendedName>
        <fullName evidence="1">Protein kinase domain-containing protein</fullName>
    </recommendedName>
</protein>
<proteinExistence type="predicted"/>
<feature type="domain" description="Protein kinase" evidence="1">
    <location>
        <begin position="1"/>
        <end position="396"/>
    </location>
</feature>
<name>A0ABP1CRQ6_9APHY</name>
<evidence type="ECO:0000313" key="3">
    <source>
        <dbReference type="Proteomes" id="UP001497453"/>
    </source>
</evidence>
<organism evidence="2 3">
    <name type="scientific">Somion occarium</name>
    <dbReference type="NCBI Taxonomy" id="3059160"/>
    <lineage>
        <taxon>Eukaryota</taxon>
        <taxon>Fungi</taxon>
        <taxon>Dikarya</taxon>
        <taxon>Basidiomycota</taxon>
        <taxon>Agaricomycotina</taxon>
        <taxon>Agaricomycetes</taxon>
        <taxon>Polyporales</taxon>
        <taxon>Cerrenaceae</taxon>
        <taxon>Somion</taxon>
    </lineage>
</organism>
<reference evidence="3" key="1">
    <citation type="submission" date="2024-04" db="EMBL/GenBank/DDBJ databases">
        <authorList>
            <person name="Shaw F."/>
            <person name="Minotto A."/>
        </authorList>
    </citation>
    <scope>NUCLEOTIDE SEQUENCE [LARGE SCALE GENOMIC DNA]</scope>
</reference>
<dbReference type="Proteomes" id="UP001497453">
    <property type="component" value="Chromosome 10"/>
</dbReference>
<dbReference type="SMART" id="SM00220">
    <property type="entry name" value="S_TKc"/>
    <property type="match status" value="1"/>
</dbReference>
<keyword evidence="3" id="KW-1185">Reference proteome</keyword>
<sequence>MGIVEEVKATTSPPAIENLPELLQSYETAVLMWDTLHPWFETKGYVLYPRDSYGCNMPSKDTVYSLSSEPVQLPFAYIGDISLWGRRFNLRGTNIFPAIDSQHRDAIIKLLFDEDDEARIVKHLASEPLHSDPLNLTIPILDVLTYGEGCSFLTMPRWGEMAGLYEFGFDSFESIFDFVTALLKGLTFLHKNLIAHRVSYDIKRNNILVNYYEENTIRDLRPFLASKCAKFVLCDFGISVMFSPDSPPACRVLPAAESEAGSYEYHPPDAANGETVYDPFAYDVACLGGFFCELIGYVTPRVPPLAPFLDRMIDPHIPSRYTAAEALEASIQLKDSFDPGFLTTSPPPPPDYSTFVWQAHDRWAGLPEEFVRRHTEQQPPVRPRRKLQMEDDTSFFVDWDVVNVRDLVL</sequence>
<dbReference type="Pfam" id="PF00069">
    <property type="entry name" value="Pkinase"/>
    <property type="match status" value="1"/>
</dbReference>
<dbReference type="PROSITE" id="PS50011">
    <property type="entry name" value="PROTEIN_KINASE_DOM"/>
    <property type="match status" value="1"/>
</dbReference>
<evidence type="ECO:0000313" key="2">
    <source>
        <dbReference type="EMBL" id="CAL1698371.1"/>
    </source>
</evidence>
<dbReference type="Gene3D" id="1.10.510.10">
    <property type="entry name" value="Transferase(Phosphotransferase) domain 1"/>
    <property type="match status" value="1"/>
</dbReference>
<dbReference type="InterPro" id="IPR000719">
    <property type="entry name" value="Prot_kinase_dom"/>
</dbReference>
<evidence type="ECO:0000259" key="1">
    <source>
        <dbReference type="PROSITE" id="PS50011"/>
    </source>
</evidence>